<feature type="coiled-coil region" evidence="1">
    <location>
        <begin position="195"/>
        <end position="222"/>
    </location>
</feature>
<dbReference type="Pfam" id="PF03087">
    <property type="entry name" value="BPS1"/>
    <property type="match status" value="1"/>
</dbReference>
<reference evidence="2 3" key="1">
    <citation type="journal article" date="2021" name="Comput. Struct. Biotechnol. J.">
        <title>De novo genome assembly of the potent medicinal plant Rehmannia glutinosa using nanopore technology.</title>
        <authorList>
            <person name="Ma L."/>
            <person name="Dong C."/>
            <person name="Song C."/>
            <person name="Wang X."/>
            <person name="Zheng X."/>
            <person name="Niu Y."/>
            <person name="Chen S."/>
            <person name="Feng W."/>
        </authorList>
    </citation>
    <scope>NUCLEOTIDE SEQUENCE [LARGE SCALE GENOMIC DNA]</scope>
    <source>
        <strain evidence="2">DH-2019</strain>
    </source>
</reference>
<dbReference type="PANTHER" id="PTHR33070">
    <property type="entry name" value="OS06G0725500 PROTEIN"/>
    <property type="match status" value="1"/>
</dbReference>
<keyword evidence="3" id="KW-1185">Reference proteome</keyword>
<comment type="caution">
    <text evidence="2">The sequence shown here is derived from an EMBL/GenBank/DDBJ whole genome shotgun (WGS) entry which is preliminary data.</text>
</comment>
<accession>A0ABR0V8Q4</accession>
<name>A0ABR0V8Q4_REHGL</name>
<dbReference type="InterPro" id="IPR004320">
    <property type="entry name" value="BPS1_pln"/>
</dbReference>
<organism evidence="2 3">
    <name type="scientific">Rehmannia glutinosa</name>
    <name type="common">Chinese foxglove</name>
    <dbReference type="NCBI Taxonomy" id="99300"/>
    <lineage>
        <taxon>Eukaryota</taxon>
        <taxon>Viridiplantae</taxon>
        <taxon>Streptophyta</taxon>
        <taxon>Embryophyta</taxon>
        <taxon>Tracheophyta</taxon>
        <taxon>Spermatophyta</taxon>
        <taxon>Magnoliopsida</taxon>
        <taxon>eudicotyledons</taxon>
        <taxon>Gunneridae</taxon>
        <taxon>Pentapetalae</taxon>
        <taxon>asterids</taxon>
        <taxon>lamiids</taxon>
        <taxon>Lamiales</taxon>
        <taxon>Orobanchaceae</taxon>
        <taxon>Rehmannieae</taxon>
        <taxon>Rehmannia</taxon>
    </lineage>
</organism>
<sequence>MSRPDFDFDSLSELHDSVNELLHSPTTKIKIIHHGQQEWAHDISEASLKMADSCAAAKDLLLLAKDHLQNLQSAFRRISAVEHAGNSFAPCRLPRKQLKKAILKRLHSIKGMKTTFAAASPPPPAEEDRSLAVVVNLLKEVRATTLLIVRSLLSLIAIPNPDGKSESGRKDPIFRIKLTRVDSLSYWEKCEVTDIRMVTKRLEEVEMVVEEMEGELQDMFRRLIRTRASLLNILTTSEF</sequence>
<dbReference type="EMBL" id="JABTTQ020001369">
    <property type="protein sequence ID" value="KAK6131391.1"/>
    <property type="molecule type" value="Genomic_DNA"/>
</dbReference>
<evidence type="ECO:0000313" key="2">
    <source>
        <dbReference type="EMBL" id="KAK6131391.1"/>
    </source>
</evidence>
<dbReference type="PANTHER" id="PTHR33070:SF7">
    <property type="entry name" value="RX N-TERMINAL DOMAIN-CONTAINING PROTEIN"/>
    <property type="match status" value="1"/>
</dbReference>
<evidence type="ECO:0000256" key="1">
    <source>
        <dbReference type="SAM" id="Coils"/>
    </source>
</evidence>
<gene>
    <name evidence="2" type="ORF">DH2020_034876</name>
</gene>
<protein>
    <submittedName>
        <fullName evidence="2">Uncharacterized protein</fullName>
    </submittedName>
</protein>
<keyword evidence="1" id="KW-0175">Coiled coil</keyword>
<evidence type="ECO:0000313" key="3">
    <source>
        <dbReference type="Proteomes" id="UP001318860"/>
    </source>
</evidence>
<dbReference type="Proteomes" id="UP001318860">
    <property type="component" value="Unassembled WGS sequence"/>
</dbReference>
<proteinExistence type="predicted"/>